<reference evidence="1" key="1">
    <citation type="submission" date="2021-02" db="EMBL/GenBank/DDBJ databases">
        <authorList>
            <person name="Nowell W R."/>
        </authorList>
    </citation>
    <scope>NUCLEOTIDE SEQUENCE</scope>
</reference>
<proteinExistence type="predicted"/>
<name>A0A815QYQ3_9BILA</name>
<evidence type="ECO:0000313" key="1">
    <source>
        <dbReference type="EMBL" id="CAF1469733.1"/>
    </source>
</evidence>
<gene>
    <name evidence="1" type="ORF">ZHD862_LOCUS36076</name>
</gene>
<evidence type="ECO:0000313" key="2">
    <source>
        <dbReference type="Proteomes" id="UP000663864"/>
    </source>
</evidence>
<dbReference type="AlphaFoldDB" id="A0A815QYQ3"/>
<dbReference type="EMBL" id="CAJNOT010005595">
    <property type="protein sequence ID" value="CAF1469733.1"/>
    <property type="molecule type" value="Genomic_DNA"/>
</dbReference>
<protein>
    <submittedName>
        <fullName evidence="1">Uncharacterized protein</fullName>
    </submittedName>
</protein>
<comment type="caution">
    <text evidence="1">The sequence shown here is derived from an EMBL/GenBank/DDBJ whole genome shotgun (WGS) entry which is preliminary data.</text>
</comment>
<organism evidence="1 2">
    <name type="scientific">Rotaria sordida</name>
    <dbReference type="NCBI Taxonomy" id="392033"/>
    <lineage>
        <taxon>Eukaryota</taxon>
        <taxon>Metazoa</taxon>
        <taxon>Spiralia</taxon>
        <taxon>Gnathifera</taxon>
        <taxon>Rotifera</taxon>
        <taxon>Eurotatoria</taxon>
        <taxon>Bdelloidea</taxon>
        <taxon>Philodinida</taxon>
        <taxon>Philodinidae</taxon>
        <taxon>Rotaria</taxon>
    </lineage>
</organism>
<accession>A0A815QYQ3</accession>
<dbReference type="Proteomes" id="UP000663864">
    <property type="component" value="Unassembled WGS sequence"/>
</dbReference>
<sequence>MIMFKVFLCQLFSEKCHLISLRFDISNELTNGKIHRCLTSNFCHSSNLIQYQLPSCCLTLRRLHIRLRYAWFLENLVEHVPNLEQMSVQFYSSLIFDFSCRSNVERLKQSNENWFNKIPKLRYFSLTTCIDDDLEFVYLKWLLNNLNYIEKLQVHLRNNKLMERKYQNIWRSVIDANFIRQYCLPDRIINLIYFDFYVCSQCQLSLNDIEQIINSFKIHSFFISHQWTNVKCLFDPITSCQHLLSSFSYTLQPSGNRINHSYIFNWPHIDKFLFHLHPSLYLFLEEFNDISPNIRCIKVYKDQKRDFDDSDLLMSLNSLSKMKQYKTIDMPFRNVTKIQFGTWFDRDNSHRDNPINRNEIREKVLAHLISMTVQLKYLLVEQFEWLLHVVQYSNNLTVNLVSSKRKLTFFKVSLLRSYTL</sequence>